<evidence type="ECO:0000256" key="1">
    <source>
        <dbReference type="SAM" id="Phobius"/>
    </source>
</evidence>
<feature type="transmembrane region" description="Helical" evidence="1">
    <location>
        <begin position="170"/>
        <end position="187"/>
    </location>
</feature>
<proteinExistence type="predicted"/>
<protein>
    <submittedName>
        <fullName evidence="4">PEP-CTERM sorting domain-containing protein</fullName>
    </submittedName>
</protein>
<evidence type="ECO:0000313" key="4">
    <source>
        <dbReference type="EMBL" id="NDV61768.1"/>
    </source>
</evidence>
<evidence type="ECO:0000313" key="5">
    <source>
        <dbReference type="Proteomes" id="UP000478417"/>
    </source>
</evidence>
<organism evidence="4 5">
    <name type="scientific">Oceanipulchritudo coccoides</name>
    <dbReference type="NCBI Taxonomy" id="2706888"/>
    <lineage>
        <taxon>Bacteria</taxon>
        <taxon>Pseudomonadati</taxon>
        <taxon>Verrucomicrobiota</taxon>
        <taxon>Opitutia</taxon>
        <taxon>Puniceicoccales</taxon>
        <taxon>Oceanipulchritudinaceae</taxon>
        <taxon>Oceanipulchritudo</taxon>
    </lineage>
</organism>
<keyword evidence="2" id="KW-0732">Signal</keyword>
<sequence>MKKILATLGLASMVFVSSATAQSFAFVGEVGQLLNATGNPVNSTAVDAFYAVTPSGTVPSFVDALAPTPEEVAAAISDFSWLPLVDGAPAGADFMTPDVQLGALVSIAVGEQPIFAFFDSVATPTEVAVLSGAPFLSNLDNRFITISSGNFSILSGAAGSVQMVSVVPEPSTFALLGGVLALGFVMYRRRRA</sequence>
<keyword evidence="1" id="KW-0812">Transmembrane</keyword>
<dbReference type="Pfam" id="PF07589">
    <property type="entry name" value="PEP-CTERM"/>
    <property type="match status" value="1"/>
</dbReference>
<evidence type="ECO:0000259" key="3">
    <source>
        <dbReference type="Pfam" id="PF07589"/>
    </source>
</evidence>
<dbReference type="RefSeq" id="WP_163962991.1">
    <property type="nucleotide sequence ID" value="NZ_JAAGNX010000001.1"/>
</dbReference>
<accession>A0A6B2LYS3</accession>
<feature type="domain" description="Ice-binding protein C-terminal" evidence="3">
    <location>
        <begin position="167"/>
        <end position="190"/>
    </location>
</feature>
<evidence type="ECO:0000256" key="2">
    <source>
        <dbReference type="SAM" id="SignalP"/>
    </source>
</evidence>
<keyword evidence="1" id="KW-1133">Transmembrane helix</keyword>
<gene>
    <name evidence="4" type="ORF">G0Q06_04830</name>
</gene>
<keyword evidence="1" id="KW-0472">Membrane</keyword>
<dbReference type="EMBL" id="JAAGNX010000001">
    <property type="protein sequence ID" value="NDV61768.1"/>
    <property type="molecule type" value="Genomic_DNA"/>
</dbReference>
<dbReference type="Proteomes" id="UP000478417">
    <property type="component" value="Unassembled WGS sequence"/>
</dbReference>
<feature type="chain" id="PRO_5025402038" evidence="2">
    <location>
        <begin position="22"/>
        <end position="192"/>
    </location>
</feature>
<comment type="caution">
    <text evidence="4">The sequence shown here is derived from an EMBL/GenBank/DDBJ whole genome shotgun (WGS) entry which is preliminary data.</text>
</comment>
<reference evidence="4 5" key="1">
    <citation type="submission" date="2020-02" db="EMBL/GenBank/DDBJ databases">
        <title>Albibacoteraceae fam. nov., the first described family within the subdivision 4 Verrucomicrobia.</title>
        <authorList>
            <person name="Xi F."/>
        </authorList>
    </citation>
    <scope>NUCLEOTIDE SEQUENCE [LARGE SCALE GENOMIC DNA]</scope>
    <source>
        <strain evidence="4 5">CK1056</strain>
    </source>
</reference>
<dbReference type="NCBIfam" id="TIGR02595">
    <property type="entry name" value="PEP_CTERM"/>
    <property type="match status" value="1"/>
</dbReference>
<name>A0A6B2LYS3_9BACT</name>
<dbReference type="InterPro" id="IPR013424">
    <property type="entry name" value="Ice-binding_C"/>
</dbReference>
<keyword evidence="5" id="KW-1185">Reference proteome</keyword>
<dbReference type="AlphaFoldDB" id="A0A6B2LYS3"/>
<feature type="signal peptide" evidence="2">
    <location>
        <begin position="1"/>
        <end position="21"/>
    </location>
</feature>